<comment type="caution">
    <text evidence="2">The sequence shown here is derived from an EMBL/GenBank/DDBJ whole genome shotgun (WGS) entry which is preliminary data.</text>
</comment>
<feature type="compositionally biased region" description="Polar residues" evidence="1">
    <location>
        <begin position="105"/>
        <end position="119"/>
    </location>
</feature>
<feature type="region of interest" description="Disordered" evidence="1">
    <location>
        <begin position="102"/>
        <end position="129"/>
    </location>
</feature>
<dbReference type="Proteomes" id="UP000324897">
    <property type="component" value="Unassembled WGS sequence"/>
</dbReference>
<accession>A0A5J9T009</accession>
<feature type="non-terminal residue" evidence="2">
    <location>
        <position position="1"/>
    </location>
</feature>
<name>A0A5J9T009_9POAL</name>
<evidence type="ECO:0000313" key="2">
    <source>
        <dbReference type="EMBL" id="TVU04618.1"/>
    </source>
</evidence>
<proteinExistence type="predicted"/>
<gene>
    <name evidence="2" type="ORF">EJB05_47741</name>
</gene>
<dbReference type="EMBL" id="RWGY01000051">
    <property type="protein sequence ID" value="TVU04618.1"/>
    <property type="molecule type" value="Genomic_DNA"/>
</dbReference>
<organism evidence="2 3">
    <name type="scientific">Eragrostis curvula</name>
    <name type="common">weeping love grass</name>
    <dbReference type="NCBI Taxonomy" id="38414"/>
    <lineage>
        <taxon>Eukaryota</taxon>
        <taxon>Viridiplantae</taxon>
        <taxon>Streptophyta</taxon>
        <taxon>Embryophyta</taxon>
        <taxon>Tracheophyta</taxon>
        <taxon>Spermatophyta</taxon>
        <taxon>Magnoliopsida</taxon>
        <taxon>Liliopsida</taxon>
        <taxon>Poales</taxon>
        <taxon>Poaceae</taxon>
        <taxon>PACMAD clade</taxon>
        <taxon>Chloridoideae</taxon>
        <taxon>Eragrostideae</taxon>
        <taxon>Eragrostidinae</taxon>
        <taxon>Eragrostis</taxon>
    </lineage>
</organism>
<evidence type="ECO:0000313" key="3">
    <source>
        <dbReference type="Proteomes" id="UP000324897"/>
    </source>
</evidence>
<evidence type="ECO:0000256" key="1">
    <source>
        <dbReference type="SAM" id="MobiDB-lite"/>
    </source>
</evidence>
<reference evidence="2 3" key="1">
    <citation type="journal article" date="2019" name="Sci. Rep.">
        <title>A high-quality genome of Eragrostis curvula grass provides insights into Poaceae evolution and supports new strategies to enhance forage quality.</title>
        <authorList>
            <person name="Carballo J."/>
            <person name="Santos B.A.C.M."/>
            <person name="Zappacosta D."/>
            <person name="Garbus I."/>
            <person name="Selva J.P."/>
            <person name="Gallo C.A."/>
            <person name="Diaz A."/>
            <person name="Albertini E."/>
            <person name="Caccamo M."/>
            <person name="Echenique V."/>
        </authorList>
    </citation>
    <scope>NUCLEOTIDE SEQUENCE [LARGE SCALE GENOMIC DNA]</scope>
    <source>
        <strain evidence="3">cv. Victoria</strain>
        <tissue evidence="2">Leaf</tissue>
    </source>
</reference>
<protein>
    <submittedName>
        <fullName evidence="2">Uncharacterized protein</fullName>
    </submittedName>
</protein>
<dbReference type="AlphaFoldDB" id="A0A5J9T009"/>
<sequence length="256" mass="27711">LHQETKKQLTHLPARHERFAQITRPERDVLEGNVGDEESRGLPFPASSTGGITADPVLGCGTASSPWPHLRTLLPRAPACEEDEPHPDRRDQIERPRGTSGAVAISTSDHPVVVSNSDRPLSRRGSPGHRCLLDAAGTSLLRSDALSGERRERAGEAEAMPLLMSVLSRQFVLAPSANKTRMTADGGEGFEFDGMVFAVTEGNGSVARGLGSESFFEAGTGTLEHFVDVEGKTEGMLLLVSVREDERRIVRVRRLS</sequence>
<keyword evidence="3" id="KW-1185">Reference proteome</keyword>